<evidence type="ECO:0000313" key="1">
    <source>
        <dbReference type="EnsemblPlants" id="AVESA.00010b.r2.UnG1409950.1.CDS"/>
    </source>
</evidence>
<dbReference type="EnsemblPlants" id="AVESA.00010b.r2.UnG1409950.1">
    <property type="protein sequence ID" value="AVESA.00010b.r2.UnG1409950.1.CDS"/>
    <property type="gene ID" value="AVESA.00010b.r2.UnG1409950"/>
</dbReference>
<proteinExistence type="predicted"/>
<evidence type="ECO:0000313" key="2">
    <source>
        <dbReference type="Proteomes" id="UP001732700"/>
    </source>
</evidence>
<reference evidence="1" key="1">
    <citation type="submission" date="2025-09" db="UniProtKB">
        <authorList>
            <consortium name="EnsemblPlants"/>
        </authorList>
    </citation>
    <scope>IDENTIFICATION</scope>
</reference>
<sequence length="383" mass="42348">MGFEIEQHLQRNARTLEKKQALNDDLMRNGLSALKQVYTHQRVEIMKILEEESLQLSTAVNAIQDKLTQIRINPENIGNPVGEQCGDSSCKDVHVTTDIGPDISPKDDAPTGYSATFDDSKWLAQALQEKMEALMLFSQEQERYLLENQRNQATIEELQKNLSQVKDEKVKALMELAKLKEAYLLKCNSSANDGHGTVDTPKVIPGHDQQGMLKTILHRTSLRHWIKKENSNTGHESSGGNDHTVSKEGSVDLARIKVENATLLESIATMERLTSLVHRLHNVLKKVYDDVKSGSSLESTYEALNSLITEANLMKTALGVVLPVSWSGDSSGAIASDALHDSSDSPKSSKSERADPLSSAGMEMVELLILAADIVKESFMVKR</sequence>
<accession>A0ACD6ARF2</accession>
<protein>
    <submittedName>
        <fullName evidence="1">Uncharacterized protein</fullName>
    </submittedName>
</protein>
<dbReference type="Proteomes" id="UP001732700">
    <property type="component" value="Unassembled WGS sequence"/>
</dbReference>
<keyword evidence="2" id="KW-1185">Reference proteome</keyword>
<name>A0ACD6ARF2_AVESA</name>
<organism evidence="1 2">
    <name type="scientific">Avena sativa</name>
    <name type="common">Oat</name>
    <dbReference type="NCBI Taxonomy" id="4498"/>
    <lineage>
        <taxon>Eukaryota</taxon>
        <taxon>Viridiplantae</taxon>
        <taxon>Streptophyta</taxon>
        <taxon>Embryophyta</taxon>
        <taxon>Tracheophyta</taxon>
        <taxon>Spermatophyta</taxon>
        <taxon>Magnoliopsida</taxon>
        <taxon>Liliopsida</taxon>
        <taxon>Poales</taxon>
        <taxon>Poaceae</taxon>
        <taxon>BOP clade</taxon>
        <taxon>Pooideae</taxon>
        <taxon>Poodae</taxon>
        <taxon>Poeae</taxon>
        <taxon>Poeae Chloroplast Group 1 (Aveneae type)</taxon>
        <taxon>Aveninae</taxon>
        <taxon>Avena</taxon>
    </lineage>
</organism>